<keyword evidence="2" id="KW-1185">Reference proteome</keyword>
<dbReference type="RefSeq" id="XP_033795171.1">
    <property type="nucleotide sequence ID" value="XM_033939280.1"/>
</dbReference>
<gene>
    <name evidence="3" type="primary">LOC117357775</name>
</gene>
<sequence>MVRNMADFGFNGQNIRHRALPRIELWACALSENTQASKTERSVSSSKLAIYHFAAAWKAVKCETIVNGWNKLLNDIESELQFHGFEVEDFYTMMKNAGENNTTEEALLEWLEEDEGDPGYQIMSESEIAQEVMNQKLTDDENDEEEPTTKNNENESS</sequence>
<dbReference type="AlphaFoldDB" id="A0A6P8R8L1"/>
<proteinExistence type="predicted"/>
<dbReference type="OrthoDB" id="6379965at2759"/>
<evidence type="ECO:0000313" key="3">
    <source>
        <dbReference type="RefSeq" id="XP_033795171.1"/>
    </source>
</evidence>
<dbReference type="GeneID" id="117357775"/>
<organism evidence="2 3">
    <name type="scientific">Geotrypetes seraphini</name>
    <name type="common">Gaboon caecilian</name>
    <name type="synonym">Caecilia seraphini</name>
    <dbReference type="NCBI Taxonomy" id="260995"/>
    <lineage>
        <taxon>Eukaryota</taxon>
        <taxon>Metazoa</taxon>
        <taxon>Chordata</taxon>
        <taxon>Craniata</taxon>
        <taxon>Vertebrata</taxon>
        <taxon>Euteleostomi</taxon>
        <taxon>Amphibia</taxon>
        <taxon>Gymnophiona</taxon>
        <taxon>Geotrypetes</taxon>
    </lineage>
</organism>
<evidence type="ECO:0000313" key="2">
    <source>
        <dbReference type="Proteomes" id="UP000515159"/>
    </source>
</evidence>
<name>A0A6P8R8L1_GEOSA</name>
<reference evidence="3" key="1">
    <citation type="submission" date="2025-08" db="UniProtKB">
        <authorList>
            <consortium name="RefSeq"/>
        </authorList>
    </citation>
    <scope>IDENTIFICATION</scope>
</reference>
<dbReference type="KEGG" id="gsh:117357775"/>
<dbReference type="Proteomes" id="UP000515159">
    <property type="component" value="Chromosome 1"/>
</dbReference>
<protein>
    <submittedName>
        <fullName evidence="3">Jerky protein homolog-like</fullName>
    </submittedName>
</protein>
<evidence type="ECO:0000256" key="1">
    <source>
        <dbReference type="SAM" id="MobiDB-lite"/>
    </source>
</evidence>
<feature type="region of interest" description="Disordered" evidence="1">
    <location>
        <begin position="131"/>
        <end position="157"/>
    </location>
</feature>
<accession>A0A6P8R8L1</accession>
<dbReference type="InParanoid" id="A0A6P8R8L1"/>